<feature type="compositionally biased region" description="Low complexity" evidence="1">
    <location>
        <begin position="273"/>
        <end position="285"/>
    </location>
</feature>
<feature type="transmembrane region" description="Helical" evidence="2">
    <location>
        <begin position="154"/>
        <end position="173"/>
    </location>
</feature>
<accession>A0AAW2IA76</accession>
<reference evidence="3" key="1">
    <citation type="journal article" date="2024" name="Gigascience">
        <title>Chromosome-level genome of the poultry shaft louse Menopon gallinae provides insight into the host-switching and adaptive evolution of parasitic lice.</title>
        <authorList>
            <person name="Xu Y."/>
            <person name="Ma L."/>
            <person name="Liu S."/>
            <person name="Liang Y."/>
            <person name="Liu Q."/>
            <person name="He Z."/>
            <person name="Tian L."/>
            <person name="Duan Y."/>
            <person name="Cai W."/>
            <person name="Li H."/>
            <person name="Song F."/>
        </authorList>
    </citation>
    <scope>NUCLEOTIDE SEQUENCE</scope>
    <source>
        <strain evidence="3">Cailab_2023a</strain>
    </source>
</reference>
<keyword evidence="2" id="KW-0472">Membrane</keyword>
<gene>
    <name evidence="3" type="ORF">PYX00_000417</name>
</gene>
<organism evidence="3">
    <name type="scientific">Menopon gallinae</name>
    <name type="common">poultry shaft louse</name>
    <dbReference type="NCBI Taxonomy" id="328185"/>
    <lineage>
        <taxon>Eukaryota</taxon>
        <taxon>Metazoa</taxon>
        <taxon>Ecdysozoa</taxon>
        <taxon>Arthropoda</taxon>
        <taxon>Hexapoda</taxon>
        <taxon>Insecta</taxon>
        <taxon>Pterygota</taxon>
        <taxon>Neoptera</taxon>
        <taxon>Paraneoptera</taxon>
        <taxon>Psocodea</taxon>
        <taxon>Troctomorpha</taxon>
        <taxon>Phthiraptera</taxon>
        <taxon>Amblycera</taxon>
        <taxon>Menoponidae</taxon>
        <taxon>Menopon</taxon>
    </lineage>
</organism>
<dbReference type="EMBL" id="JARGDH010000001">
    <property type="protein sequence ID" value="KAL0278663.1"/>
    <property type="molecule type" value="Genomic_DNA"/>
</dbReference>
<comment type="caution">
    <text evidence="3">The sequence shown here is derived from an EMBL/GenBank/DDBJ whole genome shotgun (WGS) entry which is preliminary data.</text>
</comment>
<feature type="compositionally biased region" description="Basic and acidic residues" evidence="1">
    <location>
        <begin position="258"/>
        <end position="272"/>
    </location>
</feature>
<sequence length="368" mass="40978">MQAALFIREKQELRKKKLKIRRGRYELPSHVATKDIAPFPRFPPNSWGKAAWQDRELGFDVDRRESVCVTSEAAATHRFKQKEAHKRWVKRNRIHDSTFGDCSSEDEDIYNAYGVQSTAANALLYIGLGTMCIGMIIAFVGTGEKGFKTIELRLIGPSLIGAGVMIIIFRVMLCVCPSKCLKFNKHKHKNSTNKLNSEDEGEDNAWKDQTECAKDGKGLPKQQTTKSDSKKRVSIVEMPTTSTASAGNAGEEVQLIPAKERKQVRESLEKPSDVSSINSDVSVPSHHTRLSWTEGGEPSGMKDSSNQSDVSLNSLANGFFNNSDSFDSEISSKTVKNASKYESHRSPKNQKNEIVLNPSNLNELHESD</sequence>
<evidence type="ECO:0000313" key="3">
    <source>
        <dbReference type="EMBL" id="KAL0278663.1"/>
    </source>
</evidence>
<proteinExistence type="predicted"/>
<protein>
    <submittedName>
        <fullName evidence="3">Uncharacterized protein</fullName>
    </submittedName>
</protein>
<feature type="compositionally biased region" description="Polar residues" evidence="1">
    <location>
        <begin position="302"/>
        <end position="337"/>
    </location>
</feature>
<dbReference type="AlphaFoldDB" id="A0AAW2IA76"/>
<evidence type="ECO:0000256" key="1">
    <source>
        <dbReference type="SAM" id="MobiDB-lite"/>
    </source>
</evidence>
<feature type="region of interest" description="Disordered" evidence="1">
    <location>
        <begin position="211"/>
        <end position="368"/>
    </location>
</feature>
<feature type="transmembrane region" description="Helical" evidence="2">
    <location>
        <begin position="122"/>
        <end position="142"/>
    </location>
</feature>
<keyword evidence="2" id="KW-1133">Transmembrane helix</keyword>
<keyword evidence="2" id="KW-0812">Transmembrane</keyword>
<evidence type="ECO:0000256" key="2">
    <source>
        <dbReference type="SAM" id="Phobius"/>
    </source>
</evidence>
<name>A0AAW2IA76_9NEOP</name>